<name>A0AAV2TQQ8_CALDB</name>
<accession>A0AAV2TQQ8</accession>
<dbReference type="Pfam" id="PF10494">
    <property type="entry name" value="Stk19"/>
    <property type="match status" value="1"/>
</dbReference>
<reference evidence="2" key="1">
    <citation type="submission" date="2024-06" db="EMBL/GenBank/DDBJ databases">
        <authorList>
            <person name="Liu X."/>
            <person name="Lenzi L."/>
            <person name="Haldenby T S."/>
            <person name="Uol C."/>
        </authorList>
    </citation>
    <scope>NUCLEOTIDE SEQUENCE</scope>
</reference>
<gene>
    <name evidence="2" type="ORF">CDAUBV1_LOCUS14689</name>
</gene>
<organism evidence="2 3">
    <name type="scientific">Calicophoron daubneyi</name>
    <name type="common">Rumen fluke</name>
    <name type="synonym">Paramphistomum daubneyi</name>
    <dbReference type="NCBI Taxonomy" id="300641"/>
    <lineage>
        <taxon>Eukaryota</taxon>
        <taxon>Metazoa</taxon>
        <taxon>Spiralia</taxon>
        <taxon>Lophotrochozoa</taxon>
        <taxon>Platyhelminthes</taxon>
        <taxon>Trematoda</taxon>
        <taxon>Digenea</taxon>
        <taxon>Plagiorchiida</taxon>
        <taxon>Pronocephalata</taxon>
        <taxon>Paramphistomoidea</taxon>
        <taxon>Paramphistomidae</taxon>
        <taxon>Calicophoron</taxon>
    </lineage>
</organism>
<evidence type="ECO:0000313" key="3">
    <source>
        <dbReference type="Proteomes" id="UP001497525"/>
    </source>
</evidence>
<evidence type="ECO:0008006" key="4">
    <source>
        <dbReference type="Google" id="ProtNLM"/>
    </source>
</evidence>
<comment type="similarity">
    <text evidence="1">Belongs to the STK19 family.</text>
</comment>
<evidence type="ECO:0000256" key="1">
    <source>
        <dbReference type="ARBA" id="ARBA00093458"/>
    </source>
</evidence>
<dbReference type="PANTHER" id="PTHR15243">
    <property type="entry name" value="SERINE/THREONINE-PROTEIN KINASE 19"/>
    <property type="match status" value="1"/>
</dbReference>
<dbReference type="AlphaFoldDB" id="A0AAV2TQQ8"/>
<sequence>MKRKSSDDAGATLNKTPKLSVIPSFNSVKDALDFLYESFPSFNFKQPIRPIIVKSQLYALVHNRTAVDANLNALQNSSEIRLLKLEDQVDDSVAIMRAVDYRKSFEDISPNEDERILFQKFCDLVIDKNRHLTVVKQTLSNYFTDKEISLLVQCGALTIRSPGCWWISAPSAGRFLTAYRNGQDAILRILRRKRFKELLLSDIVNRDLGKKIVLGASYHVLAHIGAGTLISVPTSSGPLVRLRTG</sequence>
<dbReference type="Proteomes" id="UP001497525">
    <property type="component" value="Unassembled WGS sequence"/>
</dbReference>
<dbReference type="GO" id="GO:0046579">
    <property type="term" value="P:positive regulation of Ras protein signal transduction"/>
    <property type="evidence" value="ECO:0007669"/>
    <property type="project" value="TreeGrafter"/>
</dbReference>
<protein>
    <recommendedName>
        <fullName evidence="4">Serine/threonine-protein kinase 19</fullName>
    </recommendedName>
</protein>
<dbReference type="InterPro" id="IPR018865">
    <property type="entry name" value="STK19-like"/>
</dbReference>
<dbReference type="EMBL" id="CAXLJL010000612">
    <property type="protein sequence ID" value="CAL5139568.1"/>
    <property type="molecule type" value="Genomic_DNA"/>
</dbReference>
<proteinExistence type="inferred from homology"/>
<evidence type="ECO:0000313" key="2">
    <source>
        <dbReference type="EMBL" id="CAL5139568.1"/>
    </source>
</evidence>
<comment type="caution">
    <text evidence="2">The sequence shown here is derived from an EMBL/GenBank/DDBJ whole genome shotgun (WGS) entry which is preliminary data.</text>
</comment>
<dbReference type="PANTHER" id="PTHR15243:SF0">
    <property type="entry name" value="SERINE_THREONINE-PROTEIN KINASE 19"/>
    <property type="match status" value="1"/>
</dbReference>